<dbReference type="SUPFAM" id="SSF57535">
    <property type="entry name" value="Complement control module/SCR domain"/>
    <property type="match status" value="3"/>
</dbReference>
<evidence type="ECO:0000259" key="10">
    <source>
        <dbReference type="PROSITE" id="PS50041"/>
    </source>
</evidence>
<dbReference type="OrthoDB" id="547680at2759"/>
<feature type="domain" description="C-type lectin" evidence="10">
    <location>
        <begin position="616"/>
        <end position="736"/>
    </location>
</feature>
<proteinExistence type="predicted"/>
<dbReference type="Proteomes" id="UP000479190">
    <property type="component" value="Unassembled WGS sequence"/>
</dbReference>
<evidence type="ECO:0000256" key="2">
    <source>
        <dbReference type="ARBA" id="ARBA00022723"/>
    </source>
</evidence>
<evidence type="ECO:0000256" key="8">
    <source>
        <dbReference type="PROSITE-ProRule" id="PRU00302"/>
    </source>
</evidence>
<evidence type="ECO:0000256" key="6">
    <source>
        <dbReference type="ARBA" id="ARBA00023157"/>
    </source>
</evidence>
<dbReference type="InterPro" id="IPR006585">
    <property type="entry name" value="FTP1"/>
</dbReference>
<evidence type="ECO:0000256" key="1">
    <source>
        <dbReference type="ARBA" id="ARBA00022659"/>
    </source>
</evidence>
<dbReference type="InterPro" id="IPR016186">
    <property type="entry name" value="C-type_lectin-like/link_sf"/>
</dbReference>
<dbReference type="SMART" id="SM00607">
    <property type="entry name" value="FTP"/>
    <property type="match status" value="1"/>
</dbReference>
<name>A0A6H5IPQ4_9HYME</name>
<evidence type="ECO:0000313" key="12">
    <source>
        <dbReference type="EMBL" id="CAB0036607.1"/>
    </source>
</evidence>
<dbReference type="AlphaFoldDB" id="A0A6H5IPQ4"/>
<dbReference type="Gene3D" id="3.10.100.10">
    <property type="entry name" value="Mannose-Binding Protein A, subunit A"/>
    <property type="match status" value="1"/>
</dbReference>
<dbReference type="InterPro" id="IPR016187">
    <property type="entry name" value="CTDL_fold"/>
</dbReference>
<evidence type="ECO:0000256" key="9">
    <source>
        <dbReference type="SAM" id="MobiDB-lite"/>
    </source>
</evidence>
<keyword evidence="7" id="KW-0325">Glycoprotein</keyword>
<feature type="region of interest" description="Disordered" evidence="9">
    <location>
        <begin position="1105"/>
        <end position="1186"/>
    </location>
</feature>
<feature type="compositionally biased region" description="Basic residues" evidence="9">
    <location>
        <begin position="1165"/>
        <end position="1177"/>
    </location>
</feature>
<dbReference type="Pfam" id="PF00059">
    <property type="entry name" value="Lectin_C"/>
    <property type="match status" value="1"/>
</dbReference>
<dbReference type="PROSITE" id="PS50923">
    <property type="entry name" value="SUSHI"/>
    <property type="match status" value="3"/>
</dbReference>
<keyword evidence="4" id="KW-0677">Repeat</keyword>
<feature type="disulfide bond" evidence="8">
    <location>
        <begin position="940"/>
        <end position="967"/>
    </location>
</feature>
<dbReference type="SMART" id="SM00034">
    <property type="entry name" value="CLECT"/>
    <property type="match status" value="1"/>
</dbReference>
<feature type="region of interest" description="Disordered" evidence="9">
    <location>
        <begin position="100"/>
        <end position="126"/>
    </location>
</feature>
<dbReference type="GO" id="GO:0046872">
    <property type="term" value="F:metal ion binding"/>
    <property type="evidence" value="ECO:0007669"/>
    <property type="project" value="UniProtKB-KW"/>
</dbReference>
<dbReference type="InterPro" id="IPR008979">
    <property type="entry name" value="Galactose-bd-like_sf"/>
</dbReference>
<feature type="disulfide bond" evidence="8">
    <location>
        <begin position="782"/>
        <end position="809"/>
    </location>
</feature>
<dbReference type="PANTHER" id="PTHR19325:SF497">
    <property type="entry name" value="SUSHI, VON WILLEBRAND FACTOR TYPE A, EGF AND PENTRAXIN DOMAIN-CONTAINING PROTEIN 1-LIKE PROTEIN"/>
    <property type="match status" value="1"/>
</dbReference>
<dbReference type="InterPro" id="IPR018378">
    <property type="entry name" value="C-type_lectin_CS"/>
</dbReference>
<dbReference type="CDD" id="cd00033">
    <property type="entry name" value="CCP"/>
    <property type="match status" value="3"/>
</dbReference>
<dbReference type="SMART" id="SM00032">
    <property type="entry name" value="CCP"/>
    <property type="match status" value="3"/>
</dbReference>
<dbReference type="Pfam" id="PF00084">
    <property type="entry name" value="Sushi"/>
    <property type="match status" value="3"/>
</dbReference>
<dbReference type="Gene3D" id="2.60.120.260">
    <property type="entry name" value="Galactose-binding domain-like"/>
    <property type="match status" value="1"/>
</dbReference>
<dbReference type="InterPro" id="IPR035976">
    <property type="entry name" value="Sushi/SCR/CCP_sf"/>
</dbReference>
<feature type="compositionally biased region" description="Basic and acidic residues" evidence="9">
    <location>
        <begin position="109"/>
        <end position="125"/>
    </location>
</feature>
<comment type="caution">
    <text evidence="8">Lacks conserved residue(s) required for the propagation of feature annotation.</text>
</comment>
<dbReference type="PROSITE" id="PS50041">
    <property type="entry name" value="C_TYPE_LECTIN_2"/>
    <property type="match status" value="1"/>
</dbReference>
<keyword evidence="3" id="KW-0732">Signal</keyword>
<dbReference type="FunFam" id="2.60.120.260:FF:000101">
    <property type="entry name" value="uncharacterized protein LOC108094628 isoform X2"/>
    <property type="match status" value="1"/>
</dbReference>
<dbReference type="CDD" id="cd00037">
    <property type="entry name" value="CLECT"/>
    <property type="match status" value="1"/>
</dbReference>
<reference evidence="12 13" key="1">
    <citation type="submission" date="2020-02" db="EMBL/GenBank/DDBJ databases">
        <authorList>
            <person name="Ferguson B K."/>
        </authorList>
    </citation>
    <scope>NUCLEOTIDE SEQUENCE [LARGE SCALE GENOMIC DNA]</scope>
</reference>
<dbReference type="InterPro" id="IPR050350">
    <property type="entry name" value="Compl-Cell_Adhes-Reg"/>
</dbReference>
<keyword evidence="6 8" id="KW-1015">Disulfide bond</keyword>
<feature type="domain" description="Sushi" evidence="11">
    <location>
        <begin position="740"/>
        <end position="811"/>
    </location>
</feature>
<keyword evidence="13" id="KW-1185">Reference proteome</keyword>
<evidence type="ECO:0000256" key="5">
    <source>
        <dbReference type="ARBA" id="ARBA00022837"/>
    </source>
</evidence>
<feature type="domain" description="Sushi" evidence="11">
    <location>
        <begin position="916"/>
        <end position="969"/>
    </location>
</feature>
<dbReference type="Gene3D" id="2.10.70.10">
    <property type="entry name" value="Complement Module, domain 1"/>
    <property type="match status" value="3"/>
</dbReference>
<dbReference type="SUPFAM" id="SSF56436">
    <property type="entry name" value="C-type lectin-like"/>
    <property type="match status" value="1"/>
</dbReference>
<dbReference type="FunFam" id="3.10.100.10:FF:000089">
    <property type="entry name" value="Uncharacterized protein, isoform C"/>
    <property type="match status" value="1"/>
</dbReference>
<organism evidence="12 13">
    <name type="scientific">Trichogramma brassicae</name>
    <dbReference type="NCBI Taxonomy" id="86971"/>
    <lineage>
        <taxon>Eukaryota</taxon>
        <taxon>Metazoa</taxon>
        <taxon>Ecdysozoa</taxon>
        <taxon>Arthropoda</taxon>
        <taxon>Hexapoda</taxon>
        <taxon>Insecta</taxon>
        <taxon>Pterygota</taxon>
        <taxon>Neoptera</taxon>
        <taxon>Endopterygota</taxon>
        <taxon>Hymenoptera</taxon>
        <taxon>Apocrita</taxon>
        <taxon>Proctotrupomorpha</taxon>
        <taxon>Chalcidoidea</taxon>
        <taxon>Trichogrammatidae</taxon>
        <taxon>Trichogramma</taxon>
    </lineage>
</organism>
<evidence type="ECO:0008006" key="14">
    <source>
        <dbReference type="Google" id="ProtNLM"/>
    </source>
</evidence>
<protein>
    <recommendedName>
        <fullName evidence="14">Sushi, von Willebrand factor type A, EGF and pentraxin domain-containing protein 1</fullName>
    </recommendedName>
</protein>
<sequence length="1186" mass="131708">MRGAPRARSDKTPIHTRARVRAYTHVTVNITNSREASPSLLAWTNRRDSSSRGIKYTKREKPLLRARPRTACNALPCLYICVHTRAFLLCTRLRLSRSPGPQQRQILRSVDRGRDRRGGRTDRCPGRRRHLRARHRVDLHVRARLRAAGTRTQDMPGRRQLVARGRALLRIHTHTHLLQQQQQQQHAQIIHNSRIESPLFIPAQRAVCIQKTISSKKVSARPEPRDIEIKPSRDCSSAICKVSIPIVSFDFCAIFSPFCTRDHVDATHLYIHTDVDTQTSAMSRIRNFVISLAHRRNDRNNALVYVRTDGNSVQIRSLGERERERSMREIRGGINPAAASAFSECTIAQRCADAREARIIYIAAYLLCSCARTARRIVLSSSSAACAAAARGRANNILTLRYRPNNRKCAVHIQHTHGKREIAQPPWLTSRASDGQFALQRAKNCFVFLNVAAGKAPMQSSKADSGIPQLAVDASSAQAYNPQTCTLTLPEEKPWWYVNLLEPYMVQLVRLDFGKSCCGDGVPGTIVVRVGNNRPDLGTNPVCNRFTGPLEEGSPLFLPCNPPMPGAFVSVHLESTKPKQPVQLSLCEAFVYTDQALPIERCPQFRDQPPGSTATYNGKCYIFYNRQPRNFRDALDFCRDRGGSLVDESNPALQGFISWELWRRHRSDTSSQYWMGAVRDPKDRSVWRWTGSGDEISVSFWSIPQGTEQDCARYDGSRGWLWSDTPCNARLNYICQHQPRACGRPEQPPNSTMTVVSPNGGNKSLLDSSRHYQVGTNVEYSCDTGSLLIGPSTRTCLDTGFYNEFPPVCKSIECGYPANIKHGGYTLINDTVTYLSQVLYSCEEGFEMTAIFWYTNSRVYYYPGRARLTCDIDERWNGPPPRCEPIRCDAPAVVPHASVAIEEIDIEDISSGGKSTSASLPSNGQAGKSLFVGSIVTYTCDKGYKLIGNRQLLCLTSGSYDRAAPSCIGVCRGGGGSFASVGGGASGGVLNSNSAAAAAAAMASRHCANGGGEAVPSRWYTLLALPFPDQHLGRRDLTSARRPNDHPYSYCFNSSKHYRHRASPDCNTVASFDSGSSGSRGGLNPNNSSLNRYYHQAWENLHESTGQKMPVGGGSSILVGPPMSSRRRETLDDGGQQNNSSSVERDGSELVVNDAYASKNVNGDKKRHHHHHHHHYPINRDHQAHF</sequence>
<keyword evidence="2" id="KW-0479">Metal-binding</keyword>
<dbReference type="InterPro" id="IPR001304">
    <property type="entry name" value="C-type_lectin-like"/>
</dbReference>
<dbReference type="PANTHER" id="PTHR19325">
    <property type="entry name" value="COMPLEMENT COMPONENT-RELATED SUSHI DOMAIN-CONTAINING"/>
    <property type="match status" value="1"/>
</dbReference>
<dbReference type="PROSITE" id="PS00615">
    <property type="entry name" value="C_TYPE_LECTIN_1"/>
    <property type="match status" value="1"/>
</dbReference>
<dbReference type="InterPro" id="IPR000436">
    <property type="entry name" value="Sushi_SCR_CCP_dom"/>
</dbReference>
<dbReference type="SUPFAM" id="SSF49785">
    <property type="entry name" value="Galactose-binding domain-like"/>
    <property type="match status" value="1"/>
</dbReference>
<dbReference type="EMBL" id="CADCXV010000822">
    <property type="protein sequence ID" value="CAB0036607.1"/>
    <property type="molecule type" value="Genomic_DNA"/>
</dbReference>
<accession>A0A6H5IPQ4</accession>
<keyword evidence="5" id="KW-0106">Calcium</keyword>
<evidence type="ECO:0000313" key="13">
    <source>
        <dbReference type="Proteomes" id="UP000479190"/>
    </source>
</evidence>
<evidence type="ECO:0000256" key="4">
    <source>
        <dbReference type="ARBA" id="ARBA00022737"/>
    </source>
</evidence>
<keyword evidence="1 8" id="KW-0768">Sushi</keyword>
<evidence type="ECO:0000256" key="7">
    <source>
        <dbReference type="ARBA" id="ARBA00023180"/>
    </source>
</evidence>
<gene>
    <name evidence="12" type="ORF">TBRA_LOCUS8469</name>
</gene>
<evidence type="ECO:0000256" key="3">
    <source>
        <dbReference type="ARBA" id="ARBA00022729"/>
    </source>
</evidence>
<feature type="domain" description="Sushi" evidence="11">
    <location>
        <begin position="812"/>
        <end position="885"/>
    </location>
</feature>
<evidence type="ECO:0000259" key="11">
    <source>
        <dbReference type="PROSITE" id="PS50923"/>
    </source>
</evidence>